<keyword evidence="2" id="KW-1185">Reference proteome</keyword>
<reference evidence="1 2" key="1">
    <citation type="submission" date="2017-07" db="EMBL/GenBank/DDBJ databases">
        <title>Leptospira spp. isolated from tropical soils.</title>
        <authorList>
            <person name="Thibeaux R."/>
            <person name="Iraola G."/>
            <person name="Ferres I."/>
            <person name="Bierque E."/>
            <person name="Girault D."/>
            <person name="Soupe-Gilbert M.-E."/>
            <person name="Picardeau M."/>
            <person name="Goarant C."/>
        </authorList>
    </citation>
    <scope>NUCLEOTIDE SEQUENCE [LARGE SCALE GENOMIC DNA]</scope>
    <source>
        <strain evidence="1 2">MCA1-C-A1</strain>
    </source>
</reference>
<accession>A0A2M9XAT2</accession>
<evidence type="ECO:0000313" key="1">
    <source>
        <dbReference type="EMBL" id="PJZ24795.1"/>
    </source>
</evidence>
<gene>
    <name evidence="1" type="ORF">CH357_14525</name>
</gene>
<protein>
    <submittedName>
        <fullName evidence="1">Uncharacterized protein</fullName>
    </submittedName>
</protein>
<comment type="caution">
    <text evidence="1">The sequence shown here is derived from an EMBL/GenBank/DDBJ whole genome shotgun (WGS) entry which is preliminary data.</text>
</comment>
<dbReference type="EMBL" id="NPDN01000007">
    <property type="protein sequence ID" value="PJZ24795.1"/>
    <property type="molecule type" value="Genomic_DNA"/>
</dbReference>
<sequence length="135" mass="15981">MKAIFRFLVLGIFLFSVTNLYSEVPKHSEMDKTLLATWNKTFPVPYTKILKRDLAEKGVLYYRKNSKKSVYIYSYSVFLPLYVEQNEKPVKKDDSGREVKLKLIYDPSSKDEKYAIELGEFDEMYDAKGIIRWIR</sequence>
<proteinExistence type="predicted"/>
<name>A0A2M9XAT2_9LEPT</name>
<organism evidence="1 2">
    <name type="scientific">Leptospira hartskeerlii</name>
    <dbReference type="NCBI Taxonomy" id="2023177"/>
    <lineage>
        <taxon>Bacteria</taxon>
        <taxon>Pseudomonadati</taxon>
        <taxon>Spirochaetota</taxon>
        <taxon>Spirochaetia</taxon>
        <taxon>Leptospirales</taxon>
        <taxon>Leptospiraceae</taxon>
        <taxon>Leptospira</taxon>
    </lineage>
</organism>
<evidence type="ECO:0000313" key="2">
    <source>
        <dbReference type="Proteomes" id="UP000232196"/>
    </source>
</evidence>
<dbReference type="AlphaFoldDB" id="A0A2M9XAT2"/>
<dbReference type="RefSeq" id="WP_100707489.1">
    <property type="nucleotide sequence ID" value="NZ_NPDL01000006.1"/>
</dbReference>
<dbReference type="OrthoDB" id="334253at2"/>
<dbReference type="Proteomes" id="UP000232196">
    <property type="component" value="Unassembled WGS sequence"/>
</dbReference>